<comment type="similarity">
    <text evidence="1">Belongs to the UPF0065 (bug) family.</text>
</comment>
<dbReference type="SUPFAM" id="SSF53850">
    <property type="entry name" value="Periplasmic binding protein-like II"/>
    <property type="match status" value="1"/>
</dbReference>
<evidence type="ECO:0000256" key="2">
    <source>
        <dbReference type="SAM" id="SignalP"/>
    </source>
</evidence>
<dbReference type="InterPro" id="IPR005064">
    <property type="entry name" value="BUG"/>
</dbReference>
<keyword evidence="4" id="KW-1185">Reference proteome</keyword>
<dbReference type="PIRSF" id="PIRSF017082">
    <property type="entry name" value="YflP"/>
    <property type="match status" value="1"/>
</dbReference>
<evidence type="ECO:0000313" key="4">
    <source>
        <dbReference type="Proteomes" id="UP000480266"/>
    </source>
</evidence>
<dbReference type="InterPro" id="IPR042100">
    <property type="entry name" value="Bug_dom1"/>
</dbReference>
<dbReference type="EMBL" id="JAAMRR010000163">
    <property type="protein sequence ID" value="NGX94260.1"/>
    <property type="molecule type" value="Genomic_DNA"/>
</dbReference>
<feature type="chain" id="PRO_5028827361" evidence="2">
    <location>
        <begin position="25"/>
        <end position="323"/>
    </location>
</feature>
<name>A0A7C9RDP2_9BRAD</name>
<dbReference type="Gene3D" id="3.40.190.10">
    <property type="entry name" value="Periplasmic binding protein-like II"/>
    <property type="match status" value="1"/>
</dbReference>
<protein>
    <submittedName>
        <fullName evidence="3">Tripartite tricarboxylate transporter substrate binding protein</fullName>
    </submittedName>
</protein>
<comment type="caution">
    <text evidence="3">The sequence shown here is derived from an EMBL/GenBank/DDBJ whole genome shotgun (WGS) entry which is preliminary data.</text>
</comment>
<dbReference type="Proteomes" id="UP000480266">
    <property type="component" value="Unassembled WGS sequence"/>
</dbReference>
<organism evidence="3 4">
    <name type="scientific">Candidatus Afipia apatlaquensis</name>
    <dbReference type="NCBI Taxonomy" id="2712852"/>
    <lineage>
        <taxon>Bacteria</taxon>
        <taxon>Pseudomonadati</taxon>
        <taxon>Pseudomonadota</taxon>
        <taxon>Alphaproteobacteria</taxon>
        <taxon>Hyphomicrobiales</taxon>
        <taxon>Nitrobacteraceae</taxon>
        <taxon>Afipia</taxon>
    </lineage>
</organism>
<evidence type="ECO:0000256" key="1">
    <source>
        <dbReference type="ARBA" id="ARBA00006987"/>
    </source>
</evidence>
<dbReference type="CDD" id="cd13578">
    <property type="entry name" value="PBP2_Bug27"/>
    <property type="match status" value="1"/>
</dbReference>
<dbReference type="PANTHER" id="PTHR42928">
    <property type="entry name" value="TRICARBOXYLATE-BINDING PROTEIN"/>
    <property type="match status" value="1"/>
</dbReference>
<sequence length="323" mass="34503">MPSAIRFLTVFILAFCLQPAPARAEYPDKPIRIVVTFLAGGSADVLARIIAPKLEAAWKQPVIVENRAGAGGNMGAEVVARAEPDGYTVMFTPPPPLSINAFLYKSMPFDPEKAFAPVSVVGIMPNILLVAPHVPAKNIKELIAYAKANPGKLTYGSQGVGSTPHLTGVMLAKAAGIDIVHVPYRGFPPVLQDLLGSRLDFAFADASNSLPQVRGGTLRAMAVASAKRFSALPDTPTLIESGFPDFESATWMSFSAPAGTPGTIIKKWQEELAKIAQMPDVKARFAALGVESWASTPDEMKRHMQSEIKRWGDVIQGAGIKAQ</sequence>
<proteinExistence type="inferred from homology"/>
<gene>
    <name evidence="3" type="ORF">G4V63_03140</name>
</gene>
<accession>A0A7C9RDP2</accession>
<reference evidence="3" key="1">
    <citation type="submission" date="2020-02" db="EMBL/GenBank/DDBJ databases">
        <title>Draft genome sequence of Candidatus Afipia apatlaquensis IBT-C3, a potential strain for decolorization of textile dyes.</title>
        <authorList>
            <person name="Sanchez-Reyes A."/>
            <person name="Breton-Deval L."/>
            <person name="Mangelson H."/>
            <person name="Sanchez-Flores A."/>
        </authorList>
    </citation>
    <scope>NUCLEOTIDE SEQUENCE [LARGE SCALE GENOMIC DNA]</scope>
    <source>
        <strain evidence="3">IBT-C3</strain>
    </source>
</reference>
<dbReference type="Pfam" id="PF03401">
    <property type="entry name" value="TctC"/>
    <property type="match status" value="1"/>
</dbReference>
<dbReference type="AlphaFoldDB" id="A0A7C9RDP2"/>
<keyword evidence="2" id="KW-0732">Signal</keyword>
<dbReference type="PANTHER" id="PTHR42928:SF5">
    <property type="entry name" value="BLR1237 PROTEIN"/>
    <property type="match status" value="1"/>
</dbReference>
<evidence type="ECO:0000313" key="3">
    <source>
        <dbReference type="EMBL" id="NGX94260.1"/>
    </source>
</evidence>
<dbReference type="Gene3D" id="3.40.190.150">
    <property type="entry name" value="Bordetella uptake gene, domain 1"/>
    <property type="match status" value="1"/>
</dbReference>
<feature type="signal peptide" evidence="2">
    <location>
        <begin position="1"/>
        <end position="24"/>
    </location>
</feature>